<comment type="caution">
    <text evidence="2">The sequence shown here is derived from an EMBL/GenBank/DDBJ whole genome shotgun (WGS) entry which is preliminary data.</text>
</comment>
<dbReference type="EMBL" id="JAUSWN010000015">
    <property type="protein sequence ID" value="MDQ0480169.1"/>
    <property type="molecule type" value="Genomic_DNA"/>
</dbReference>
<evidence type="ECO:0000256" key="1">
    <source>
        <dbReference type="SAM" id="Phobius"/>
    </source>
</evidence>
<keyword evidence="1" id="KW-0472">Membrane</keyword>
<feature type="transmembrane region" description="Helical" evidence="1">
    <location>
        <begin position="67"/>
        <end position="85"/>
    </location>
</feature>
<dbReference type="InterPro" id="IPR010718">
    <property type="entry name" value="DUF1294"/>
</dbReference>
<dbReference type="PIRSF" id="PIRSF002599">
    <property type="entry name" value="Cold_shock_A"/>
    <property type="match status" value="1"/>
</dbReference>
<dbReference type="Proteomes" id="UP001224418">
    <property type="component" value="Unassembled WGS sequence"/>
</dbReference>
<organism evidence="2 3">
    <name type="scientific">Hathewaya limosa</name>
    <name type="common">Clostridium limosum</name>
    <dbReference type="NCBI Taxonomy" id="1536"/>
    <lineage>
        <taxon>Bacteria</taxon>
        <taxon>Bacillati</taxon>
        <taxon>Bacillota</taxon>
        <taxon>Clostridia</taxon>
        <taxon>Eubacteriales</taxon>
        <taxon>Clostridiaceae</taxon>
        <taxon>Hathewaya</taxon>
    </lineage>
</organism>
<feature type="transmembrane region" description="Helical" evidence="1">
    <location>
        <begin position="6"/>
        <end position="22"/>
    </location>
</feature>
<dbReference type="Pfam" id="PF06961">
    <property type="entry name" value="DUF1294"/>
    <property type="match status" value="1"/>
</dbReference>
<dbReference type="InterPro" id="IPR012156">
    <property type="entry name" value="Cold_shock_CspA"/>
</dbReference>
<keyword evidence="1" id="KW-1133">Transmembrane helix</keyword>
<gene>
    <name evidence="2" type="ORF">QOZ93_001917</name>
</gene>
<reference evidence="2 3" key="1">
    <citation type="submission" date="2023-07" db="EMBL/GenBank/DDBJ databases">
        <title>Genomic Encyclopedia of Type Strains, Phase IV (KMG-IV): sequencing the most valuable type-strain genomes for metagenomic binning, comparative biology and taxonomic classification.</title>
        <authorList>
            <person name="Goeker M."/>
        </authorList>
    </citation>
    <scope>NUCLEOTIDE SEQUENCE [LARGE SCALE GENOMIC DNA]</scope>
    <source>
        <strain evidence="2 3">DSM 1400</strain>
    </source>
</reference>
<keyword evidence="3" id="KW-1185">Reference proteome</keyword>
<proteinExistence type="predicted"/>
<accession>A0ABU0JSU8</accession>
<name>A0ABU0JSU8_HATLI</name>
<sequence>MKFMIINYFICINVIGFISMYLDKRKAVKSQWRIKESTLIMIAILGGGIGSYLGMETFKHKTKHIKFKYGIPIIIVVQVIIFYILKNCI</sequence>
<feature type="transmembrane region" description="Helical" evidence="1">
    <location>
        <begin position="34"/>
        <end position="55"/>
    </location>
</feature>
<evidence type="ECO:0000313" key="3">
    <source>
        <dbReference type="Proteomes" id="UP001224418"/>
    </source>
</evidence>
<evidence type="ECO:0000313" key="2">
    <source>
        <dbReference type="EMBL" id="MDQ0480169.1"/>
    </source>
</evidence>
<protein>
    <submittedName>
        <fullName evidence="2">Uncharacterized membrane protein YsdA (DUF1294 family)</fullName>
    </submittedName>
</protein>
<keyword evidence="1" id="KW-0812">Transmembrane</keyword>